<dbReference type="Proteomes" id="UP000664859">
    <property type="component" value="Unassembled WGS sequence"/>
</dbReference>
<comment type="caution">
    <text evidence="1">The sequence shown here is derived from an EMBL/GenBank/DDBJ whole genome shotgun (WGS) entry which is preliminary data.</text>
</comment>
<dbReference type="EMBL" id="JAFCMP010000531">
    <property type="protein sequence ID" value="KAG5176978.1"/>
    <property type="molecule type" value="Genomic_DNA"/>
</dbReference>
<evidence type="ECO:0000313" key="1">
    <source>
        <dbReference type="EMBL" id="KAG5176978.1"/>
    </source>
</evidence>
<keyword evidence="2" id="KW-1185">Reference proteome</keyword>
<proteinExistence type="predicted"/>
<accession>A0A836C9N5</accession>
<gene>
    <name evidence="1" type="ORF">JKP88DRAFT_334198</name>
</gene>
<reference evidence="1" key="1">
    <citation type="submission" date="2021-02" db="EMBL/GenBank/DDBJ databases">
        <title>First Annotated Genome of the Yellow-green Alga Tribonema minus.</title>
        <authorList>
            <person name="Mahan K.M."/>
        </authorList>
    </citation>
    <scope>NUCLEOTIDE SEQUENCE</scope>
    <source>
        <strain evidence="1">UTEX B ZZ1240</strain>
    </source>
</reference>
<evidence type="ECO:0000313" key="2">
    <source>
        <dbReference type="Proteomes" id="UP000664859"/>
    </source>
</evidence>
<dbReference type="AlphaFoldDB" id="A0A836C9N5"/>
<dbReference type="OrthoDB" id="76298at2759"/>
<organism evidence="1 2">
    <name type="scientific">Tribonema minus</name>
    <dbReference type="NCBI Taxonomy" id="303371"/>
    <lineage>
        <taxon>Eukaryota</taxon>
        <taxon>Sar</taxon>
        <taxon>Stramenopiles</taxon>
        <taxon>Ochrophyta</taxon>
        <taxon>PX clade</taxon>
        <taxon>Xanthophyceae</taxon>
        <taxon>Tribonematales</taxon>
        <taxon>Tribonemataceae</taxon>
        <taxon>Tribonema</taxon>
    </lineage>
</organism>
<sequence length="305" mass="32483">MADLSAAAAWQQVCRAYFFEQDVDAQTILHVFDTAVIEHSTGGTNSADNGGSLTDGVKLRLNDLGFAFQQDGAKWRLPEALLQEYSLTKSAVRREYHEAQQKRSEERLKECLLKYTKAADGDAGAKKVTASQLYRAAKRFSAAYQRSISTHPFLAGLHKLLTCQLQRSATTWQWTVDRAVFIEGGGSSSGCGGGGGGAAAEDADPFMAEALQLLASMLRRVDAPADAVEVGGDASAAATTWEVEPWLSDRTLRAALRALPPPSRLQALPSGAFAEGGTARTNVDGKLDAADGWLSDVCPGLCAVS</sequence>
<protein>
    <submittedName>
        <fullName evidence="1">Uncharacterized protein</fullName>
    </submittedName>
</protein>
<name>A0A836C9N5_9STRA</name>